<dbReference type="Proteomes" id="UP000036202">
    <property type="component" value="Chromosome"/>
</dbReference>
<reference evidence="1 2" key="1">
    <citation type="journal article" date="2015" name="PLoS ONE">
        <title>Genome Sequence of Bacillus endophyticus and Analysis of Its Companion Mechanism in the Ketogulonigenium vulgare-Bacillus Strain Consortium.</title>
        <authorList>
            <person name="Jia N."/>
            <person name="Du J."/>
            <person name="Ding M.Z."/>
            <person name="Gao F."/>
            <person name="Yuan Y.J."/>
        </authorList>
    </citation>
    <scope>NUCLEOTIDE SEQUENCE [LARGE SCALE GENOMIC DNA]</scope>
    <source>
        <strain evidence="1 2">Hbe603</strain>
    </source>
</reference>
<sequence>MTTTITIGSNNKNRKLTREVERLKIYEKQSLDKRASHIDELWEYFMDINSLNIPLHKLHKTSKKYKRINEKYLRVIFQLFLYGSDTAINKFIEFRRKSANGIQNKKEFLETFAVFIQEYRKDLGLPETKVTHEHFLDLMLNDKEKYWG</sequence>
<accession>A0A0H4KD39</accession>
<dbReference type="OrthoDB" id="795369at2"/>
<keyword evidence="2" id="KW-1185">Reference proteome</keyword>
<name>A0A0H4KD39_9BACI</name>
<protein>
    <submittedName>
        <fullName evidence="1">Uncharacterized protein</fullName>
    </submittedName>
</protein>
<proteinExistence type="predicted"/>
<dbReference type="PATRIC" id="fig|135735.6.peg.1635"/>
<dbReference type="AlphaFoldDB" id="A0A0H4KD39"/>
<reference evidence="2" key="2">
    <citation type="submission" date="2015-06" db="EMBL/GenBank/DDBJ databases">
        <title>Genome Sequence of Bacillus endophyticus and Analysis of its Companion Mechanism in the Ketogulonigenium vulgare-Bacillus strain Consortium.</title>
        <authorList>
            <person name="Jia N."/>
            <person name="Du J."/>
            <person name="Ding M.-Z."/>
            <person name="Gao F."/>
            <person name="Yuan Y.-J."/>
        </authorList>
    </citation>
    <scope>NUCLEOTIDE SEQUENCE [LARGE SCALE GENOMIC DNA]</scope>
    <source>
        <strain evidence="2">Hbe603</strain>
    </source>
</reference>
<gene>
    <name evidence="1" type="ORF">BEH_07980</name>
</gene>
<dbReference type="EMBL" id="CP011974">
    <property type="protein sequence ID" value="AKO92042.1"/>
    <property type="molecule type" value="Genomic_DNA"/>
</dbReference>
<dbReference type="RefSeq" id="WP_046217003.1">
    <property type="nucleotide sequence ID" value="NZ_CP011974.1"/>
</dbReference>
<organism evidence="1 2">
    <name type="scientific">Priestia filamentosa</name>
    <dbReference type="NCBI Taxonomy" id="1402861"/>
    <lineage>
        <taxon>Bacteria</taxon>
        <taxon>Bacillati</taxon>
        <taxon>Bacillota</taxon>
        <taxon>Bacilli</taxon>
        <taxon>Bacillales</taxon>
        <taxon>Bacillaceae</taxon>
        <taxon>Priestia</taxon>
    </lineage>
</organism>
<evidence type="ECO:0000313" key="1">
    <source>
        <dbReference type="EMBL" id="AKO92042.1"/>
    </source>
</evidence>
<evidence type="ECO:0000313" key="2">
    <source>
        <dbReference type="Proteomes" id="UP000036202"/>
    </source>
</evidence>
<dbReference type="KEGG" id="beo:BEH_07980"/>